<organism evidence="5">
    <name type="scientific">marine metagenome</name>
    <dbReference type="NCBI Taxonomy" id="408172"/>
    <lineage>
        <taxon>unclassified sequences</taxon>
        <taxon>metagenomes</taxon>
        <taxon>ecological metagenomes</taxon>
    </lineage>
</organism>
<dbReference type="InterPro" id="IPR011042">
    <property type="entry name" value="6-blade_b-propeller_TolB-like"/>
</dbReference>
<keyword evidence="3" id="KW-0812">Transmembrane</keyword>
<keyword evidence="2" id="KW-0645">Protease</keyword>
<evidence type="ECO:0000259" key="4">
    <source>
        <dbReference type="Pfam" id="PF00326"/>
    </source>
</evidence>
<accession>A0A381NUT2</accession>
<keyword evidence="2" id="KW-0720">Serine protease</keyword>
<keyword evidence="3" id="KW-0472">Membrane</keyword>
<dbReference type="Gene3D" id="2.120.10.30">
    <property type="entry name" value="TolB, C-terminal domain"/>
    <property type="match status" value="2"/>
</dbReference>
<feature type="domain" description="Peptidase S9 prolyl oligopeptidase catalytic" evidence="4">
    <location>
        <begin position="468"/>
        <end position="674"/>
    </location>
</feature>
<evidence type="ECO:0000256" key="2">
    <source>
        <dbReference type="ARBA" id="ARBA00022825"/>
    </source>
</evidence>
<name>A0A381NUT2_9ZZZZ</name>
<feature type="transmembrane region" description="Helical" evidence="3">
    <location>
        <begin position="5"/>
        <end position="23"/>
    </location>
</feature>
<dbReference type="InterPro" id="IPR011659">
    <property type="entry name" value="WD40"/>
</dbReference>
<dbReference type="SUPFAM" id="SSF82171">
    <property type="entry name" value="DPP6 N-terminal domain-like"/>
    <property type="match status" value="1"/>
</dbReference>
<evidence type="ECO:0000256" key="3">
    <source>
        <dbReference type="SAM" id="Phobius"/>
    </source>
</evidence>
<reference evidence="5" key="1">
    <citation type="submission" date="2018-05" db="EMBL/GenBank/DDBJ databases">
        <authorList>
            <person name="Lanie J.A."/>
            <person name="Ng W.-L."/>
            <person name="Kazmierczak K.M."/>
            <person name="Andrzejewski T.M."/>
            <person name="Davidsen T.M."/>
            <person name="Wayne K.J."/>
            <person name="Tettelin H."/>
            <person name="Glass J.I."/>
            <person name="Rusch D."/>
            <person name="Podicherti R."/>
            <person name="Tsui H.-C.T."/>
            <person name="Winkler M.E."/>
        </authorList>
    </citation>
    <scope>NUCLEOTIDE SEQUENCE</scope>
</reference>
<dbReference type="Pfam" id="PF07676">
    <property type="entry name" value="PD40"/>
    <property type="match status" value="2"/>
</dbReference>
<dbReference type="Gene3D" id="3.40.50.1820">
    <property type="entry name" value="alpha/beta hydrolase"/>
    <property type="match status" value="1"/>
</dbReference>
<dbReference type="InterPro" id="IPR029058">
    <property type="entry name" value="AB_hydrolase_fold"/>
</dbReference>
<gene>
    <name evidence="5" type="ORF">METZ01_LOCUS11209</name>
</gene>
<dbReference type="InterPro" id="IPR001375">
    <property type="entry name" value="Peptidase_S9_cat"/>
</dbReference>
<dbReference type="EMBL" id="UINC01000614">
    <property type="protein sequence ID" value="SUZ58355.1"/>
    <property type="molecule type" value="Genomic_DNA"/>
</dbReference>
<dbReference type="SUPFAM" id="SSF53474">
    <property type="entry name" value="alpha/beta-Hydrolases"/>
    <property type="match status" value="1"/>
</dbReference>
<evidence type="ECO:0000313" key="5">
    <source>
        <dbReference type="EMBL" id="SUZ58355.1"/>
    </source>
</evidence>
<dbReference type="GO" id="GO:0004252">
    <property type="term" value="F:serine-type endopeptidase activity"/>
    <property type="evidence" value="ECO:0007669"/>
    <property type="project" value="TreeGrafter"/>
</dbReference>
<dbReference type="PANTHER" id="PTHR42776">
    <property type="entry name" value="SERINE PEPTIDASE S9 FAMILY MEMBER"/>
    <property type="match status" value="1"/>
</dbReference>
<dbReference type="GO" id="GO:0006508">
    <property type="term" value="P:proteolysis"/>
    <property type="evidence" value="ECO:0007669"/>
    <property type="project" value="InterPro"/>
</dbReference>
<evidence type="ECO:0000256" key="1">
    <source>
        <dbReference type="ARBA" id="ARBA00022801"/>
    </source>
</evidence>
<keyword evidence="1" id="KW-0378">Hydrolase</keyword>
<sequence>METKFINRLYYLIFFFFFSYISFSQSSKKLEPIDVFSLEYVSDPHISPDGKKILYVRNFKDIMTDKNFSNLWMINFDGTNNTPITTGNKNDFSPIWSNSGKNFIYKSDSDGSVQLYIYRLDQGSIQKLTNMQSSIGSVDWSDDDKYLAFNSFVKESENNLIKMPEKPEGAKWNEPPIEIDDINYRNDGRGYVKQGNTQIFTLPLEGGTPRQLTFFQKNVGSPKWLSNNELLFSANLHENSDLEPNNSEIYLLNIETEKIKPLTSRAGPDSQPKVSPDNASIAYLGFDDKYLGYQQNSLYIMKSDGKDIKNISGDFDRNIGNINWSEDGKGLFFQYDDKGMTNLAYMSLSGKVKDIVDEIGGLSLGRPYSGGTYSISKNGNYAFTYGNVYNPSDLAVGYNGSKNRLTELNKDLFDYKELGKVEEVWYESSYDGRKIQGWLVKPPNFDSKKKYPLVLEIHGGPFANYGFRFSAEVQLYASKGYVVLYINPRGSTSYGKEFGNLIHHNYPSQDYDDLMSGVDYVLERDYIDKDNLFVTGGSGGGVLSSWIVGKTDRFNAAVVAKPVINWYSFVLYADNVSFFYKYWFPGLPWDNLDQYMERSPISYVGNVKTPTMLLTGEQDFRTPMAESEQFYAGLKLNKVESMLVRIPGASHGIAARPSNLIAKVNAITAWFEKYKK</sequence>
<proteinExistence type="predicted"/>
<protein>
    <recommendedName>
        <fullName evidence="4">Peptidase S9 prolyl oligopeptidase catalytic domain-containing protein</fullName>
    </recommendedName>
</protein>
<dbReference type="AlphaFoldDB" id="A0A381NUT2"/>
<keyword evidence="3" id="KW-1133">Transmembrane helix</keyword>
<dbReference type="Pfam" id="PF00326">
    <property type="entry name" value="Peptidase_S9"/>
    <property type="match status" value="1"/>
</dbReference>
<dbReference type="PANTHER" id="PTHR42776:SF27">
    <property type="entry name" value="DIPEPTIDYL PEPTIDASE FAMILY MEMBER 6"/>
    <property type="match status" value="1"/>
</dbReference>